<keyword evidence="2" id="KW-0472">Membrane</keyword>
<dbReference type="GeneID" id="8680958"/>
<keyword evidence="2" id="KW-1133">Transmembrane helix</keyword>
<dbReference type="AlphaFoldDB" id="D1YX31"/>
<organism evidence="3 4">
    <name type="scientific">Methanocella paludicola (strain DSM 17711 / JCM 13418 / NBRC 101707 / SANAE)</name>
    <dbReference type="NCBI Taxonomy" id="304371"/>
    <lineage>
        <taxon>Archaea</taxon>
        <taxon>Methanobacteriati</taxon>
        <taxon>Methanobacteriota</taxon>
        <taxon>Stenosarchaea group</taxon>
        <taxon>Methanomicrobia</taxon>
        <taxon>Methanocellales</taxon>
        <taxon>Methanocellaceae</taxon>
        <taxon>Methanocella</taxon>
    </lineage>
</organism>
<feature type="region of interest" description="Disordered" evidence="1">
    <location>
        <begin position="30"/>
        <end position="61"/>
    </location>
</feature>
<dbReference type="RefSeq" id="WP_012899682.1">
    <property type="nucleotide sequence ID" value="NC_013665.1"/>
</dbReference>
<proteinExistence type="predicted"/>
<name>D1YX31_METPS</name>
<dbReference type="eggNOG" id="arCOG05791">
    <property type="taxonomic scope" value="Archaea"/>
</dbReference>
<reference evidence="4" key="3">
    <citation type="journal article" date="2011" name="PLoS ONE">
        <title>Genome sequence of a mesophilic hydrogenotrophic methanogen Methanocella paludicola, the first cultivated representative of the order Methanocellales.</title>
        <authorList>
            <person name="Sakai S."/>
            <person name="Takaki Y."/>
            <person name="Shimamura S."/>
            <person name="Sekine M."/>
            <person name="Tajima T."/>
            <person name="Kosugi H."/>
            <person name="Ichikawa N."/>
            <person name="Tasumi E."/>
            <person name="Hiraki A.T."/>
            <person name="Shimizu A."/>
            <person name="Kato Y."/>
            <person name="Nishiko R."/>
            <person name="Mori K."/>
            <person name="Fujita N."/>
            <person name="Imachi H."/>
            <person name="Takai K."/>
        </authorList>
    </citation>
    <scope>NUCLEOTIDE SEQUENCE [LARGE SCALE GENOMIC DNA]</scope>
    <source>
        <strain evidence="4">DSM 17711 / JCM 13418 / NBRC 101707 / SANAE</strain>
    </source>
</reference>
<protein>
    <submittedName>
        <fullName evidence="3">Uncharacterized protein</fullName>
    </submittedName>
</protein>
<dbReference type="InParanoid" id="D1YX31"/>
<dbReference type="KEGG" id="mpd:MCP_0931"/>
<keyword evidence="2" id="KW-0812">Transmembrane</keyword>
<evidence type="ECO:0000256" key="2">
    <source>
        <dbReference type="SAM" id="Phobius"/>
    </source>
</evidence>
<dbReference type="EMBL" id="AP011532">
    <property type="protein sequence ID" value="BAI61003.1"/>
    <property type="molecule type" value="Genomic_DNA"/>
</dbReference>
<accession>D1YX31</accession>
<reference evidence="3 4" key="2">
    <citation type="journal article" date="2008" name="Int. J. Syst. Evol. Microbiol.">
        <title>Methanocella paludicola gen. nov., sp. nov., a methane-producing archaeon, the first isolate of the lineage 'Rice Cluster I', and proposal of the new archaeal order Methanocellales ord. nov.</title>
        <authorList>
            <person name="Sakai S."/>
            <person name="Imachi H."/>
            <person name="Hanada S."/>
            <person name="Ohashi A."/>
            <person name="Harada H."/>
            <person name="Kamagata Y."/>
        </authorList>
    </citation>
    <scope>NUCLEOTIDE SEQUENCE [LARGE SCALE GENOMIC DNA]</scope>
    <source>
        <strain evidence="4">DSM 17711 / JCM 13418 / NBRC 101707 / SANAE</strain>
    </source>
</reference>
<feature type="compositionally biased region" description="Gly residues" evidence="1">
    <location>
        <begin position="44"/>
        <end position="59"/>
    </location>
</feature>
<gene>
    <name evidence="3" type="ordered locus">MCP_0931</name>
</gene>
<evidence type="ECO:0000313" key="4">
    <source>
        <dbReference type="Proteomes" id="UP000001882"/>
    </source>
</evidence>
<feature type="transmembrane region" description="Helical" evidence="2">
    <location>
        <begin position="259"/>
        <end position="279"/>
    </location>
</feature>
<dbReference type="Proteomes" id="UP000001882">
    <property type="component" value="Chromosome"/>
</dbReference>
<evidence type="ECO:0000313" key="3">
    <source>
        <dbReference type="EMBL" id="BAI61003.1"/>
    </source>
</evidence>
<dbReference type="STRING" id="304371.MCP_0931"/>
<sequence length="282" mass="29246">MNNRTLTKLITTGMALLLLTVVAADVSLSDDDFNPPSIPTPVPVGGGGSSGGGGGGSGGSYTPPAFEAYTLPIKSSDGTMIGRQEGKNFNSVMIWAEKNGSIGNTMYVLTVEGETSQKIPDDGWLDITFETPDTTGLPEGMDGLALAKVKIAKKPDDWYYKSGSPKYTLKISGLTEGLDAGATYYLVRLDGANFQGQKVAPDIGSGQVSLKFTPSGDIGTFILLRAASPTPTPTSTLVATPTPTPMPASNNSGMTSVPILIGTFAVGAVLGILVMFLMAKKR</sequence>
<reference evidence="3 4" key="1">
    <citation type="journal article" date="2007" name="Appl. Environ. Microbiol.">
        <title>Isolation of key methanogens for global methane emission from rice paddy fields: a novel isolate affiliated with the clone cluster rice cluster I.</title>
        <authorList>
            <person name="Sakai S."/>
            <person name="Imachi H."/>
            <person name="Sekiguchi Y."/>
            <person name="Ohashi A."/>
            <person name="Harada H."/>
            <person name="Kamagata Y."/>
        </authorList>
    </citation>
    <scope>NUCLEOTIDE SEQUENCE [LARGE SCALE GENOMIC DNA]</scope>
    <source>
        <strain evidence="4">DSM 17711 / JCM 13418 / NBRC 101707 / SANAE</strain>
    </source>
</reference>
<evidence type="ECO:0000256" key="1">
    <source>
        <dbReference type="SAM" id="MobiDB-lite"/>
    </source>
</evidence>
<keyword evidence="4" id="KW-1185">Reference proteome</keyword>